<evidence type="ECO:0000313" key="2">
    <source>
        <dbReference type="EMBL" id="GGH33854.1"/>
    </source>
</evidence>
<reference evidence="2" key="1">
    <citation type="journal article" date="2014" name="Int. J. Syst. Evol. Microbiol.">
        <title>Complete genome sequence of Corynebacterium casei LMG S-19264T (=DSM 44701T), isolated from a smear-ripened cheese.</title>
        <authorList>
            <consortium name="US DOE Joint Genome Institute (JGI-PGF)"/>
            <person name="Walter F."/>
            <person name="Albersmeier A."/>
            <person name="Kalinowski J."/>
            <person name="Ruckert C."/>
        </authorList>
    </citation>
    <scope>NUCLEOTIDE SEQUENCE</scope>
    <source>
        <strain evidence="2">CGMCC 1.15794</strain>
    </source>
</reference>
<sequence>MWGADGSRRISPMSGTVFTPGTDVVTPRGRGEVVDVRATPSGKFVIGVENTNGEVTYFTEKALRLAEDETDL</sequence>
<protein>
    <submittedName>
        <fullName evidence="2">Uncharacterized protein</fullName>
    </submittedName>
</protein>
<evidence type="ECO:0000313" key="3">
    <source>
        <dbReference type="Proteomes" id="UP000657592"/>
    </source>
</evidence>
<dbReference type="AlphaFoldDB" id="A0A917IBP4"/>
<comment type="caution">
    <text evidence="2">The sequence shown here is derived from an EMBL/GenBank/DDBJ whole genome shotgun (WGS) entry which is preliminary data.</text>
</comment>
<dbReference type="EMBL" id="BMJY01000001">
    <property type="protein sequence ID" value="GGH33854.1"/>
    <property type="molecule type" value="Genomic_DNA"/>
</dbReference>
<accession>A0A917IBP4</accession>
<name>A0A917IBP4_9MICO</name>
<proteinExistence type="predicted"/>
<gene>
    <name evidence="2" type="ORF">GCM10010921_01100</name>
</gene>
<evidence type="ECO:0000256" key="1">
    <source>
        <dbReference type="SAM" id="MobiDB-lite"/>
    </source>
</evidence>
<organism evidence="2 3">
    <name type="scientific">Microbacterium album</name>
    <dbReference type="NCBI Taxonomy" id="2053191"/>
    <lineage>
        <taxon>Bacteria</taxon>
        <taxon>Bacillati</taxon>
        <taxon>Actinomycetota</taxon>
        <taxon>Actinomycetes</taxon>
        <taxon>Micrococcales</taxon>
        <taxon>Microbacteriaceae</taxon>
        <taxon>Microbacterium</taxon>
    </lineage>
</organism>
<feature type="region of interest" description="Disordered" evidence="1">
    <location>
        <begin position="1"/>
        <end position="24"/>
    </location>
</feature>
<reference evidence="2" key="2">
    <citation type="submission" date="2020-09" db="EMBL/GenBank/DDBJ databases">
        <authorList>
            <person name="Sun Q."/>
            <person name="Zhou Y."/>
        </authorList>
    </citation>
    <scope>NUCLEOTIDE SEQUENCE</scope>
    <source>
        <strain evidence="2">CGMCC 1.15794</strain>
    </source>
</reference>
<dbReference type="Proteomes" id="UP000657592">
    <property type="component" value="Unassembled WGS sequence"/>
</dbReference>
<keyword evidence="3" id="KW-1185">Reference proteome</keyword>